<dbReference type="GO" id="GO:0009277">
    <property type="term" value="C:fungal-type cell wall"/>
    <property type="evidence" value="ECO:0007669"/>
    <property type="project" value="TreeGrafter"/>
</dbReference>
<evidence type="ECO:0000256" key="3">
    <source>
        <dbReference type="ARBA" id="ARBA00022525"/>
    </source>
</evidence>
<feature type="signal peptide" evidence="7">
    <location>
        <begin position="1"/>
        <end position="16"/>
    </location>
</feature>
<comment type="subcellular location">
    <subcellularLocation>
        <location evidence="1">Secreted</location>
        <location evidence="1">Cell wall</location>
    </subcellularLocation>
</comment>
<feature type="compositionally biased region" description="Low complexity" evidence="6">
    <location>
        <begin position="186"/>
        <end position="198"/>
    </location>
</feature>
<dbReference type="GO" id="GO:0031505">
    <property type="term" value="P:fungal-type cell wall organization"/>
    <property type="evidence" value="ECO:0007669"/>
    <property type="project" value="TreeGrafter"/>
</dbReference>
<feature type="chain" id="PRO_5002955359" description="Cell wall mannoprotein PIR1-like C-terminal domain-containing protein" evidence="7">
    <location>
        <begin position="17"/>
        <end position="311"/>
    </location>
</feature>
<feature type="compositionally biased region" description="Acidic residues" evidence="6">
    <location>
        <begin position="145"/>
        <end position="159"/>
    </location>
</feature>
<comment type="similarity">
    <text evidence="5">Belongs to the PIR protein family.</text>
</comment>
<gene>
    <name evidence="9" type="ORF">CTRG_03251</name>
</gene>
<evidence type="ECO:0000313" key="10">
    <source>
        <dbReference type="Proteomes" id="UP000002037"/>
    </source>
</evidence>
<evidence type="ECO:0000256" key="5">
    <source>
        <dbReference type="ARBA" id="ARBA00038219"/>
    </source>
</evidence>
<evidence type="ECO:0000256" key="6">
    <source>
        <dbReference type="SAM" id="MobiDB-lite"/>
    </source>
</evidence>
<dbReference type="HOGENOM" id="CLU_061202_1_0_1"/>
<feature type="region of interest" description="Disordered" evidence="6">
    <location>
        <begin position="145"/>
        <end position="209"/>
    </location>
</feature>
<dbReference type="GO" id="GO:0005199">
    <property type="term" value="F:structural constituent of cell wall"/>
    <property type="evidence" value="ECO:0007669"/>
    <property type="project" value="TreeGrafter"/>
</dbReference>
<dbReference type="STRING" id="294747.C5MB09"/>
<evidence type="ECO:0000256" key="1">
    <source>
        <dbReference type="ARBA" id="ARBA00004191"/>
    </source>
</evidence>
<dbReference type="InterPro" id="IPR054508">
    <property type="entry name" value="PIR1-like_C"/>
</dbReference>
<dbReference type="VEuPathDB" id="FungiDB:CTRG_03251"/>
<sequence length="311" mass="35411">MIFTILILIASRIIQASYVPRDGYGGGDDYDNKHEGKCDKCDKKGDDGKDDGYNYVDSYDGKFYLGVKEYSNDKYYDIIYQLNDGQIEYGNYDKYPIKRETNSDCDTTTITTTYYNTTTYTTVIVSQTDESTITDSSDFVITEEPTDEPFFEEPSDEPFDGTPSDDFPSEVIAEEPSTSIFEELPESSSSSLLSSSSEGVYKRNESTDHHKPSTYYWFTLHKNVLKDSKKRIGEIVANHQFQFDYPVQPDALYTKGFSIVTYKGVKYLALNGNTKFWNSAVNDKGVYKIYDKPITDQSKPINLVILEPSKK</sequence>
<dbReference type="RefSeq" id="XP_002548954.1">
    <property type="nucleotide sequence ID" value="XM_002548908.1"/>
</dbReference>
<dbReference type="Proteomes" id="UP000002037">
    <property type="component" value="Unassembled WGS sequence"/>
</dbReference>
<organism evidence="9 10">
    <name type="scientific">Candida tropicalis (strain ATCC MYA-3404 / T1)</name>
    <name type="common">Yeast</name>
    <dbReference type="NCBI Taxonomy" id="294747"/>
    <lineage>
        <taxon>Eukaryota</taxon>
        <taxon>Fungi</taxon>
        <taxon>Dikarya</taxon>
        <taxon>Ascomycota</taxon>
        <taxon>Saccharomycotina</taxon>
        <taxon>Pichiomycetes</taxon>
        <taxon>Debaryomycetaceae</taxon>
        <taxon>Candida/Lodderomyces clade</taxon>
        <taxon>Candida</taxon>
    </lineage>
</organism>
<dbReference type="InterPro" id="IPR051153">
    <property type="entry name" value="Yeast_CWMannoprotein_PIR"/>
</dbReference>
<accession>C5MB09</accession>
<evidence type="ECO:0000259" key="8">
    <source>
        <dbReference type="Pfam" id="PF22799"/>
    </source>
</evidence>
<dbReference type="OrthoDB" id="4023156at2759"/>
<name>C5MB09_CANTT</name>
<keyword evidence="3" id="KW-0964">Secreted</keyword>
<protein>
    <recommendedName>
        <fullName evidence="8">Cell wall mannoprotein PIR1-like C-terminal domain-containing protein</fullName>
    </recommendedName>
</protein>
<keyword evidence="2" id="KW-0134">Cell wall</keyword>
<evidence type="ECO:0000256" key="2">
    <source>
        <dbReference type="ARBA" id="ARBA00022512"/>
    </source>
</evidence>
<dbReference type="PANTHER" id="PTHR47254">
    <property type="entry name" value="CELL WALL MANNOPROTEIN CIS3-RELATED"/>
    <property type="match status" value="1"/>
</dbReference>
<proteinExistence type="inferred from homology"/>
<dbReference type="EMBL" id="GG692398">
    <property type="protein sequence ID" value="EER32826.1"/>
    <property type="molecule type" value="Genomic_DNA"/>
</dbReference>
<dbReference type="Pfam" id="PF22799">
    <property type="entry name" value="PIR1-like_C"/>
    <property type="match status" value="1"/>
</dbReference>
<feature type="compositionally biased region" description="Basic and acidic residues" evidence="6">
    <location>
        <begin position="200"/>
        <end position="209"/>
    </location>
</feature>
<dbReference type="AlphaFoldDB" id="C5MB09"/>
<evidence type="ECO:0000256" key="7">
    <source>
        <dbReference type="SAM" id="SignalP"/>
    </source>
</evidence>
<dbReference type="KEGG" id="ctp:CTRG_03251"/>
<reference evidence="9 10" key="1">
    <citation type="journal article" date="2009" name="Nature">
        <title>Evolution of pathogenicity and sexual reproduction in eight Candida genomes.</title>
        <authorList>
            <person name="Butler G."/>
            <person name="Rasmussen M.D."/>
            <person name="Lin M.F."/>
            <person name="Santos M.A."/>
            <person name="Sakthikumar S."/>
            <person name="Munro C.A."/>
            <person name="Rheinbay E."/>
            <person name="Grabherr M."/>
            <person name="Forche A."/>
            <person name="Reedy J.L."/>
            <person name="Agrafioti I."/>
            <person name="Arnaud M.B."/>
            <person name="Bates S."/>
            <person name="Brown A.J."/>
            <person name="Brunke S."/>
            <person name="Costanzo M.C."/>
            <person name="Fitzpatrick D.A."/>
            <person name="de Groot P.W."/>
            <person name="Harris D."/>
            <person name="Hoyer L.L."/>
            <person name="Hube B."/>
            <person name="Klis F.M."/>
            <person name="Kodira C."/>
            <person name="Lennard N."/>
            <person name="Logue M.E."/>
            <person name="Martin R."/>
            <person name="Neiman A.M."/>
            <person name="Nikolaou E."/>
            <person name="Quail M.A."/>
            <person name="Quinn J."/>
            <person name="Santos M.C."/>
            <person name="Schmitzberger F.F."/>
            <person name="Sherlock G."/>
            <person name="Shah P."/>
            <person name="Silverstein K.A."/>
            <person name="Skrzypek M.S."/>
            <person name="Soll D."/>
            <person name="Staggs R."/>
            <person name="Stansfield I."/>
            <person name="Stumpf M.P."/>
            <person name="Sudbery P.E."/>
            <person name="Srikantha T."/>
            <person name="Zeng Q."/>
            <person name="Berman J."/>
            <person name="Berriman M."/>
            <person name="Heitman J."/>
            <person name="Gow N.A."/>
            <person name="Lorenz M.C."/>
            <person name="Birren B.W."/>
            <person name="Kellis M."/>
            <person name="Cuomo C.A."/>
        </authorList>
    </citation>
    <scope>NUCLEOTIDE SEQUENCE [LARGE SCALE GENOMIC DNA]</scope>
    <source>
        <strain evidence="10">ATCC MYA-3404 / T1</strain>
    </source>
</reference>
<evidence type="ECO:0000256" key="4">
    <source>
        <dbReference type="ARBA" id="ARBA00022729"/>
    </source>
</evidence>
<evidence type="ECO:0000313" key="9">
    <source>
        <dbReference type="EMBL" id="EER32826.1"/>
    </source>
</evidence>
<keyword evidence="4 7" id="KW-0732">Signal</keyword>
<feature type="domain" description="Cell wall mannoprotein PIR1-like C-terminal" evidence="8">
    <location>
        <begin position="224"/>
        <end position="301"/>
    </location>
</feature>
<dbReference type="PANTHER" id="PTHR47254:SF1">
    <property type="entry name" value="CELL WALL MANNOPROTEIN CIS3-RELATED"/>
    <property type="match status" value="1"/>
</dbReference>
<dbReference type="GeneID" id="8295973"/>
<keyword evidence="10" id="KW-1185">Reference proteome</keyword>